<protein>
    <submittedName>
        <fullName evidence="2">Uncharacterized protein</fullName>
    </submittedName>
</protein>
<evidence type="ECO:0000313" key="3">
    <source>
        <dbReference type="Proteomes" id="UP001244011"/>
    </source>
</evidence>
<evidence type="ECO:0000256" key="1">
    <source>
        <dbReference type="SAM" id="MobiDB-lite"/>
    </source>
</evidence>
<dbReference type="EMBL" id="MU838997">
    <property type="protein sequence ID" value="KAK1772673.1"/>
    <property type="molecule type" value="Genomic_DNA"/>
</dbReference>
<proteinExistence type="predicted"/>
<name>A0AAJ0C9J1_9PEZI</name>
<organism evidence="2 3">
    <name type="scientific">Phialemonium atrogriseum</name>
    <dbReference type="NCBI Taxonomy" id="1093897"/>
    <lineage>
        <taxon>Eukaryota</taxon>
        <taxon>Fungi</taxon>
        <taxon>Dikarya</taxon>
        <taxon>Ascomycota</taxon>
        <taxon>Pezizomycotina</taxon>
        <taxon>Sordariomycetes</taxon>
        <taxon>Sordariomycetidae</taxon>
        <taxon>Cephalothecales</taxon>
        <taxon>Cephalothecaceae</taxon>
        <taxon>Phialemonium</taxon>
    </lineage>
</organism>
<dbReference type="Proteomes" id="UP001244011">
    <property type="component" value="Unassembled WGS sequence"/>
</dbReference>
<reference evidence="2" key="1">
    <citation type="submission" date="2023-06" db="EMBL/GenBank/DDBJ databases">
        <title>Genome-scale phylogeny and comparative genomics of the fungal order Sordariales.</title>
        <authorList>
            <consortium name="Lawrence Berkeley National Laboratory"/>
            <person name="Hensen N."/>
            <person name="Bonometti L."/>
            <person name="Westerberg I."/>
            <person name="Brannstrom I.O."/>
            <person name="Guillou S."/>
            <person name="Cros-Aarteil S."/>
            <person name="Calhoun S."/>
            <person name="Haridas S."/>
            <person name="Kuo A."/>
            <person name="Mondo S."/>
            <person name="Pangilinan J."/>
            <person name="Riley R."/>
            <person name="Labutti K."/>
            <person name="Andreopoulos B."/>
            <person name="Lipzen A."/>
            <person name="Chen C."/>
            <person name="Yanf M."/>
            <person name="Daum C."/>
            <person name="Ng V."/>
            <person name="Clum A."/>
            <person name="Steindorff A."/>
            <person name="Ohm R."/>
            <person name="Martin F."/>
            <person name="Silar P."/>
            <person name="Natvig D."/>
            <person name="Lalanne C."/>
            <person name="Gautier V."/>
            <person name="Ament-Velasquez S.L."/>
            <person name="Kruys A."/>
            <person name="Hutchinson M.I."/>
            <person name="Powell A.J."/>
            <person name="Barry K."/>
            <person name="Miller A.N."/>
            <person name="Grigoriev I.V."/>
            <person name="Debuchy R."/>
            <person name="Gladieux P."/>
            <person name="Thoren M.H."/>
            <person name="Johannesson H."/>
        </authorList>
    </citation>
    <scope>NUCLEOTIDE SEQUENCE</scope>
    <source>
        <strain evidence="2">8032-3</strain>
    </source>
</reference>
<sequence>MEPKEPKRPVALRPVRQPTAPPGYQGPCETDDVGSMLEKLSPEILGEIIGSLDDFVDLGSLYSSSPVVFQAYLIHRRRIIMRIVLSHVEPEILNEALAIVYFPTLEADETPSEKQQKIINHIKDYHGGNLRPPEPCQFDKVKALWKLHTLLDSFIDDFAYRVKNKSWSNAPYWSHRTLLPQAKPGSPFPLSPTEKIRFRRAFARFELFATAFPFRSGPELFSAKSRFDLLLSHLKPWELEEMRCVDRYVLLTHFGLHQMISGHFYDAVRLAFLEEQSFPPGGELVYPTAELLGAGCPVQYLMGGTAWNHTKTTTLRNLGSLGLAALNHVLRCPLLDFAPLFRDIYESTLSDPLPAGLELAAAVYLDSDRDQGHDVAKLCFSFTSERVDTCNIAWFDMAKHQEHVRHRNQPWFRHTMQTSGWVLWDSRSTALGIPSDFRACMKLTSDIRLSKARLEALSDVKIARETWENVMRKYVSPDLGGWSGSGTKQSVVGQDAL</sequence>
<keyword evidence="3" id="KW-1185">Reference proteome</keyword>
<accession>A0AAJ0C9J1</accession>
<dbReference type="AlphaFoldDB" id="A0AAJ0C9J1"/>
<dbReference type="RefSeq" id="XP_060288886.1">
    <property type="nucleotide sequence ID" value="XM_060429476.1"/>
</dbReference>
<evidence type="ECO:0000313" key="2">
    <source>
        <dbReference type="EMBL" id="KAK1772673.1"/>
    </source>
</evidence>
<dbReference type="GeneID" id="85312663"/>
<comment type="caution">
    <text evidence="2">The sequence shown here is derived from an EMBL/GenBank/DDBJ whole genome shotgun (WGS) entry which is preliminary data.</text>
</comment>
<feature type="region of interest" description="Disordered" evidence="1">
    <location>
        <begin position="1"/>
        <end position="29"/>
    </location>
</feature>
<gene>
    <name evidence="2" type="ORF">QBC33DRAFT_554119</name>
</gene>